<dbReference type="Proteomes" id="UP000542811">
    <property type="component" value="Unassembled WGS sequence"/>
</dbReference>
<comment type="caution">
    <text evidence="1">The sequence shown here is derived from an EMBL/GenBank/DDBJ whole genome shotgun (WGS) entry which is preliminary data.</text>
</comment>
<accession>A0ABR6GEG1</accession>
<reference evidence="1 2" key="1">
    <citation type="submission" date="2020-08" db="EMBL/GenBank/DDBJ databases">
        <title>Genomic Encyclopedia of Type Strains, Phase III (KMG-III): the genomes of soil and plant-associated and newly described type strains.</title>
        <authorList>
            <person name="Whitman W."/>
        </authorList>
    </citation>
    <scope>NUCLEOTIDE SEQUENCE [LARGE SCALE GENOMIC DNA]</scope>
    <source>
        <strain evidence="1 2">CECT 8280</strain>
    </source>
</reference>
<keyword evidence="2" id="KW-1185">Reference proteome</keyword>
<organism evidence="1 2">
    <name type="scientific">Rhizobium laguerreae</name>
    <dbReference type="NCBI Taxonomy" id="1076926"/>
    <lineage>
        <taxon>Bacteria</taxon>
        <taxon>Pseudomonadati</taxon>
        <taxon>Pseudomonadota</taxon>
        <taxon>Alphaproteobacteria</taxon>
        <taxon>Hyphomicrobiales</taxon>
        <taxon>Rhizobiaceae</taxon>
        <taxon>Rhizobium/Agrobacterium group</taxon>
        <taxon>Rhizobium</taxon>
    </lineage>
</organism>
<protein>
    <recommendedName>
        <fullName evidence="3">3-isopropylmalate dehydrogenase</fullName>
    </recommendedName>
</protein>
<sequence length="381" mass="42733">MTLILDPAMRVIEKDHQIFVLHPGDGKRFYNDFIATSSIFLDIPGIKFETSPDIGDEGVRQQLRMSRAIGGWHKSGRPEARKPSRLIEDYGVKLEGRDAPRYMREVKNLYVDAKPGDLFVIPGPGYNSRVLLAELSEDFDPDFRVDIARYGADRVPARRVTFIQTESAKYEFGQRAIQLMQNRQAIIRVSDDHDRHEFYEHAYGDYVWGDVSGSYMEVTEQVIDQKDLTDVLFLTNLYGAMYVALKAGELETFIGLPLHVAINQYYNRELFGDISIEVHSPGFFGRPMKNPAIAGFVAAMTVLATMGASPLAATTIEVQNSANGRVSACDLELEADVRSTMQIVTNAHAWWDDLCKTQKAAADQTGLKTKAKIVDKPTDND</sequence>
<evidence type="ECO:0000313" key="2">
    <source>
        <dbReference type="Proteomes" id="UP000542811"/>
    </source>
</evidence>
<name>A0ABR6GEG1_9HYPH</name>
<gene>
    <name evidence="1" type="ORF">FHS25_005179</name>
</gene>
<proteinExistence type="predicted"/>
<dbReference type="RefSeq" id="WP_077979600.1">
    <property type="nucleotide sequence ID" value="NZ_JACHXX010000008.1"/>
</dbReference>
<evidence type="ECO:0000313" key="1">
    <source>
        <dbReference type="EMBL" id="MBB3164676.1"/>
    </source>
</evidence>
<evidence type="ECO:0008006" key="3">
    <source>
        <dbReference type="Google" id="ProtNLM"/>
    </source>
</evidence>
<dbReference type="EMBL" id="JACHXX010000008">
    <property type="protein sequence ID" value="MBB3164676.1"/>
    <property type="molecule type" value="Genomic_DNA"/>
</dbReference>